<protein>
    <recommendedName>
        <fullName evidence="1">NADP-dependent oxidoreductase domain-containing protein</fullName>
    </recommendedName>
</protein>
<name>A0A1D1V3F8_RAMVA</name>
<dbReference type="PANTHER" id="PTHR43827">
    <property type="entry name" value="2,5-DIKETO-D-GLUCONIC ACID REDUCTASE"/>
    <property type="match status" value="1"/>
</dbReference>
<dbReference type="InterPro" id="IPR036812">
    <property type="entry name" value="NAD(P)_OxRdtase_dom_sf"/>
</dbReference>
<dbReference type="InterPro" id="IPR020471">
    <property type="entry name" value="AKR"/>
</dbReference>
<dbReference type="Proteomes" id="UP000186922">
    <property type="component" value="Unassembled WGS sequence"/>
</dbReference>
<evidence type="ECO:0000313" key="3">
    <source>
        <dbReference type="Proteomes" id="UP000186922"/>
    </source>
</evidence>
<dbReference type="Gene3D" id="3.20.20.100">
    <property type="entry name" value="NADP-dependent oxidoreductase domain"/>
    <property type="match status" value="1"/>
</dbReference>
<dbReference type="AlphaFoldDB" id="A0A1D1V3F8"/>
<proteinExistence type="predicted"/>
<sequence>MDVSKARYLYPLCSVVAVTLIGASSVDTTTDLRFKQPVLSSTNMSLTGHFVTTSAGVQMPRFIYGTAWKKDRTTDLIMKAVLAGFRGIDTANQEKHYREDLVGAALGQLQQNHGIRREDLFIQTKFTSVDGQDPRTIPYDPKAPLQEQVHQSFAKSLTHLNTSYVDSLVMHGPMRTHEDTMVVWKVFEEFHSQGKAKQLGMSNVYELKKFERIYKDAQVKPSVLQNRFHADTAYDTELRAFCKAHNVIYQSFWTLTANPHILKSQVVRDMAAKYNKTTEQIFFRFVMDLGIVPLTGTTNEQHMRQDLEVLDMQPLTENEMAHIEQLMIREFSAHRL</sequence>
<organism evidence="2 3">
    <name type="scientific">Ramazzottius varieornatus</name>
    <name type="common">Water bear</name>
    <name type="synonym">Tardigrade</name>
    <dbReference type="NCBI Taxonomy" id="947166"/>
    <lineage>
        <taxon>Eukaryota</taxon>
        <taxon>Metazoa</taxon>
        <taxon>Ecdysozoa</taxon>
        <taxon>Tardigrada</taxon>
        <taxon>Eutardigrada</taxon>
        <taxon>Parachela</taxon>
        <taxon>Hypsibioidea</taxon>
        <taxon>Ramazzottiidae</taxon>
        <taxon>Ramazzottius</taxon>
    </lineage>
</organism>
<dbReference type="CDD" id="cd19071">
    <property type="entry name" value="AKR_AKR1-5-like"/>
    <property type="match status" value="1"/>
</dbReference>
<dbReference type="OrthoDB" id="416253at2759"/>
<dbReference type="STRING" id="947166.A0A1D1V3F8"/>
<dbReference type="EMBL" id="BDGG01000003">
    <property type="protein sequence ID" value="GAU96241.1"/>
    <property type="molecule type" value="Genomic_DNA"/>
</dbReference>
<feature type="domain" description="NADP-dependent oxidoreductase" evidence="1">
    <location>
        <begin position="69"/>
        <end position="326"/>
    </location>
</feature>
<accession>A0A1D1V3F8</accession>
<comment type="caution">
    <text evidence="2">The sequence shown here is derived from an EMBL/GenBank/DDBJ whole genome shotgun (WGS) entry which is preliminary data.</text>
</comment>
<dbReference type="InterPro" id="IPR023210">
    <property type="entry name" value="NADP_OxRdtase_dom"/>
</dbReference>
<evidence type="ECO:0000259" key="1">
    <source>
        <dbReference type="Pfam" id="PF00248"/>
    </source>
</evidence>
<dbReference type="GO" id="GO:0016491">
    <property type="term" value="F:oxidoreductase activity"/>
    <property type="evidence" value="ECO:0007669"/>
    <property type="project" value="InterPro"/>
</dbReference>
<keyword evidence="3" id="KW-1185">Reference proteome</keyword>
<dbReference type="SUPFAM" id="SSF51430">
    <property type="entry name" value="NAD(P)-linked oxidoreductase"/>
    <property type="match status" value="1"/>
</dbReference>
<reference evidence="2 3" key="1">
    <citation type="journal article" date="2016" name="Nat. Commun.">
        <title>Extremotolerant tardigrade genome and improved radiotolerance of human cultured cells by tardigrade-unique protein.</title>
        <authorList>
            <person name="Hashimoto T."/>
            <person name="Horikawa D.D."/>
            <person name="Saito Y."/>
            <person name="Kuwahara H."/>
            <person name="Kozuka-Hata H."/>
            <person name="Shin-I T."/>
            <person name="Minakuchi Y."/>
            <person name="Ohishi K."/>
            <person name="Motoyama A."/>
            <person name="Aizu T."/>
            <person name="Enomoto A."/>
            <person name="Kondo K."/>
            <person name="Tanaka S."/>
            <person name="Hara Y."/>
            <person name="Koshikawa S."/>
            <person name="Sagara H."/>
            <person name="Miura T."/>
            <person name="Yokobori S."/>
            <person name="Miyagawa K."/>
            <person name="Suzuki Y."/>
            <person name="Kubo T."/>
            <person name="Oyama M."/>
            <person name="Kohara Y."/>
            <person name="Fujiyama A."/>
            <person name="Arakawa K."/>
            <person name="Katayama T."/>
            <person name="Toyoda A."/>
            <person name="Kunieda T."/>
        </authorList>
    </citation>
    <scope>NUCLEOTIDE SEQUENCE [LARGE SCALE GENOMIC DNA]</scope>
    <source>
        <strain evidence="2 3">YOKOZUNA-1</strain>
    </source>
</reference>
<dbReference type="Pfam" id="PF00248">
    <property type="entry name" value="Aldo_ket_red"/>
    <property type="match status" value="1"/>
</dbReference>
<evidence type="ECO:0000313" key="2">
    <source>
        <dbReference type="EMBL" id="GAU96241.1"/>
    </source>
</evidence>
<dbReference type="PANTHER" id="PTHR43827:SF8">
    <property type="entry name" value="ALDO_KETO REDUCTASE FAMILY PROTEIN"/>
    <property type="match status" value="1"/>
</dbReference>
<gene>
    <name evidence="2" type="primary">RvY_07712-1</name>
    <name evidence="2" type="synonym">RvY_07712.1</name>
    <name evidence="2" type="ORF">RvY_07712</name>
</gene>
<dbReference type="PRINTS" id="PR00069">
    <property type="entry name" value="ALDKETRDTASE"/>
</dbReference>